<proteinExistence type="predicted"/>
<dbReference type="AlphaFoldDB" id="A0A538U8C1"/>
<protein>
    <submittedName>
        <fullName evidence="1">Uncharacterized protein</fullName>
    </submittedName>
</protein>
<evidence type="ECO:0000313" key="1">
    <source>
        <dbReference type="EMBL" id="TMQ72151.1"/>
    </source>
</evidence>
<gene>
    <name evidence="1" type="ORF">E6K80_03460</name>
</gene>
<evidence type="ECO:0000313" key="2">
    <source>
        <dbReference type="Proteomes" id="UP000319836"/>
    </source>
</evidence>
<name>A0A538U8C1_UNCEI</name>
<sequence>MNHVMSCLLVAAALLPHRIAAEEPRADHLQASPRAFALSDVMLTFELSRPGQSDPGAVDAPALRYRVRVVDESGAGRWDSDWIGASPLCAGAARLVSVHVGCRADSATAEIGVDVTLESDGHAYAPSRFLFYRWADGRYRGFPEPQPWPDRAALLPMIDERPRVALEPIVVGIAPAMRSLPRESWGRLKSRYR</sequence>
<dbReference type="Proteomes" id="UP000319836">
    <property type="component" value="Unassembled WGS sequence"/>
</dbReference>
<dbReference type="EMBL" id="VBPA01000075">
    <property type="protein sequence ID" value="TMQ72151.1"/>
    <property type="molecule type" value="Genomic_DNA"/>
</dbReference>
<accession>A0A538U8C1</accession>
<comment type="caution">
    <text evidence="1">The sequence shown here is derived from an EMBL/GenBank/DDBJ whole genome shotgun (WGS) entry which is preliminary data.</text>
</comment>
<reference evidence="1 2" key="1">
    <citation type="journal article" date="2019" name="Nat. Microbiol.">
        <title>Mediterranean grassland soil C-N compound turnover is dependent on rainfall and depth, and is mediated by genomically divergent microorganisms.</title>
        <authorList>
            <person name="Diamond S."/>
            <person name="Andeer P.F."/>
            <person name="Li Z."/>
            <person name="Crits-Christoph A."/>
            <person name="Burstein D."/>
            <person name="Anantharaman K."/>
            <person name="Lane K.R."/>
            <person name="Thomas B.C."/>
            <person name="Pan C."/>
            <person name="Northen T.R."/>
            <person name="Banfield J.F."/>
        </authorList>
    </citation>
    <scope>NUCLEOTIDE SEQUENCE [LARGE SCALE GENOMIC DNA]</scope>
    <source>
        <strain evidence="1">WS_10</strain>
    </source>
</reference>
<organism evidence="1 2">
    <name type="scientific">Eiseniibacteriota bacterium</name>
    <dbReference type="NCBI Taxonomy" id="2212470"/>
    <lineage>
        <taxon>Bacteria</taxon>
        <taxon>Candidatus Eiseniibacteriota</taxon>
    </lineage>
</organism>